<dbReference type="AlphaFoldDB" id="A0A068WEQ2"/>
<sequence>MYCILYLIQGISDNFISFSEANSGYRSIVNYAKLHLKEYLFGILFTLVPS</sequence>
<dbReference type="EMBL" id="LK028577">
    <property type="protein sequence ID" value="CDS16891.1"/>
    <property type="molecule type" value="Genomic_DNA"/>
</dbReference>
<evidence type="ECO:0000313" key="1">
    <source>
        <dbReference type="EMBL" id="CDS16891.1"/>
    </source>
</evidence>
<protein>
    <submittedName>
        <fullName evidence="1 3">Uncharacterized protein</fullName>
    </submittedName>
</protein>
<name>A0A068WEQ2_ECHGR</name>
<reference evidence="3" key="3">
    <citation type="submission" date="2020-10" db="UniProtKB">
        <authorList>
            <consortium name="WormBaseParasite"/>
        </authorList>
    </citation>
    <scope>IDENTIFICATION</scope>
</reference>
<reference evidence="1 2" key="1">
    <citation type="journal article" date="2013" name="Nature">
        <title>The genomes of four tapeworm species reveal adaptations to parasitism.</title>
        <authorList>
            <person name="Tsai I.J."/>
            <person name="Zarowiecki M."/>
            <person name="Holroyd N."/>
            <person name="Garciarrubio A."/>
            <person name="Sanchez-Flores A."/>
            <person name="Brooks K.L."/>
            <person name="Tracey A."/>
            <person name="Bobes R.J."/>
            <person name="Fragoso G."/>
            <person name="Sciutto E."/>
            <person name="Aslett M."/>
            <person name="Beasley H."/>
            <person name="Bennett H.M."/>
            <person name="Cai J."/>
            <person name="Camicia F."/>
            <person name="Clark R."/>
            <person name="Cucher M."/>
            <person name="De Silva N."/>
            <person name="Day T.A."/>
            <person name="Deplazes P."/>
            <person name="Estrada K."/>
            <person name="Fernandez C."/>
            <person name="Holland P.W."/>
            <person name="Hou J."/>
            <person name="Hu S."/>
            <person name="Huckvale T."/>
            <person name="Hung S.S."/>
            <person name="Kamenetzky L."/>
            <person name="Keane J.A."/>
            <person name="Kiss F."/>
            <person name="Koziol U."/>
            <person name="Lambert O."/>
            <person name="Liu K."/>
            <person name="Luo X."/>
            <person name="Luo Y."/>
            <person name="Macchiaroli N."/>
            <person name="Nichol S."/>
            <person name="Paps J."/>
            <person name="Parkinson J."/>
            <person name="Pouchkina-Stantcheva N."/>
            <person name="Riddiford N."/>
            <person name="Rosenzvit M."/>
            <person name="Salinas G."/>
            <person name="Wasmuth J.D."/>
            <person name="Zamanian M."/>
            <person name="Zheng Y."/>
            <person name="Cai X."/>
            <person name="Soberon X."/>
            <person name="Olson P.D."/>
            <person name="Laclette J.P."/>
            <person name="Brehm K."/>
            <person name="Berriman M."/>
            <person name="Garciarrubio A."/>
            <person name="Bobes R.J."/>
            <person name="Fragoso G."/>
            <person name="Sanchez-Flores A."/>
            <person name="Estrada K."/>
            <person name="Cevallos M.A."/>
            <person name="Morett E."/>
            <person name="Gonzalez V."/>
            <person name="Portillo T."/>
            <person name="Ochoa-Leyva A."/>
            <person name="Jose M.V."/>
            <person name="Sciutto E."/>
            <person name="Landa A."/>
            <person name="Jimenez L."/>
            <person name="Valdes V."/>
            <person name="Carrero J.C."/>
            <person name="Larralde C."/>
            <person name="Morales-Montor J."/>
            <person name="Limon-Lason J."/>
            <person name="Soberon X."/>
            <person name="Laclette J.P."/>
        </authorList>
    </citation>
    <scope>NUCLEOTIDE SEQUENCE [LARGE SCALE GENOMIC DNA]</scope>
</reference>
<gene>
    <name evidence="1" type="ORF">EgrG_000960200</name>
</gene>
<reference evidence="1" key="2">
    <citation type="submission" date="2014-06" db="EMBL/GenBank/DDBJ databases">
        <authorList>
            <person name="Aslett M."/>
        </authorList>
    </citation>
    <scope>NUCLEOTIDE SEQUENCE</scope>
</reference>
<dbReference type="WBParaSite" id="EgrG_000960200">
    <property type="protein sequence ID" value="EgrG_000960200"/>
    <property type="gene ID" value="EgrG_000960200"/>
</dbReference>
<evidence type="ECO:0000313" key="3">
    <source>
        <dbReference type="WBParaSite" id="EgrG_000960200"/>
    </source>
</evidence>
<organism evidence="1">
    <name type="scientific">Echinococcus granulosus</name>
    <name type="common">Hydatid tapeworm</name>
    <dbReference type="NCBI Taxonomy" id="6210"/>
    <lineage>
        <taxon>Eukaryota</taxon>
        <taxon>Metazoa</taxon>
        <taxon>Spiralia</taxon>
        <taxon>Lophotrochozoa</taxon>
        <taxon>Platyhelminthes</taxon>
        <taxon>Cestoda</taxon>
        <taxon>Eucestoda</taxon>
        <taxon>Cyclophyllidea</taxon>
        <taxon>Taeniidae</taxon>
        <taxon>Echinococcus</taxon>
        <taxon>Echinococcus granulosus group</taxon>
    </lineage>
</organism>
<proteinExistence type="predicted"/>
<dbReference type="Proteomes" id="UP000492820">
    <property type="component" value="Unassembled WGS sequence"/>
</dbReference>
<evidence type="ECO:0000313" key="2">
    <source>
        <dbReference type="Proteomes" id="UP000492820"/>
    </source>
</evidence>
<accession>A0A068WEQ2</accession>